<feature type="transmembrane region" description="Helical" evidence="2">
    <location>
        <begin position="52"/>
        <end position="70"/>
    </location>
</feature>
<proteinExistence type="predicted"/>
<keyword evidence="2" id="KW-1133">Transmembrane helix</keyword>
<organism evidence="3">
    <name type="scientific">freshwater metagenome</name>
    <dbReference type="NCBI Taxonomy" id="449393"/>
    <lineage>
        <taxon>unclassified sequences</taxon>
        <taxon>metagenomes</taxon>
        <taxon>ecological metagenomes</taxon>
    </lineage>
</organism>
<evidence type="ECO:0000313" key="3">
    <source>
        <dbReference type="EMBL" id="CAB4564590.1"/>
    </source>
</evidence>
<feature type="compositionally biased region" description="Acidic residues" evidence="1">
    <location>
        <begin position="501"/>
        <end position="524"/>
    </location>
</feature>
<feature type="transmembrane region" description="Helical" evidence="2">
    <location>
        <begin position="468"/>
        <end position="491"/>
    </location>
</feature>
<accession>A0A6J6DKJ6</accession>
<gene>
    <name evidence="3" type="ORF">UFOPK1591_00955</name>
</gene>
<dbReference type="AlphaFoldDB" id="A0A6J6DKJ6"/>
<feature type="transmembrane region" description="Helical" evidence="2">
    <location>
        <begin position="25"/>
        <end position="45"/>
    </location>
</feature>
<feature type="transmembrane region" description="Helical" evidence="2">
    <location>
        <begin position="115"/>
        <end position="136"/>
    </location>
</feature>
<evidence type="ECO:0000256" key="1">
    <source>
        <dbReference type="SAM" id="MobiDB-lite"/>
    </source>
</evidence>
<feature type="transmembrane region" description="Helical" evidence="2">
    <location>
        <begin position="277"/>
        <end position="298"/>
    </location>
</feature>
<reference evidence="3" key="1">
    <citation type="submission" date="2020-05" db="EMBL/GenBank/DDBJ databases">
        <authorList>
            <person name="Chiriac C."/>
            <person name="Salcher M."/>
            <person name="Ghai R."/>
            <person name="Kavagutti S V."/>
        </authorList>
    </citation>
    <scope>NUCLEOTIDE SEQUENCE</scope>
</reference>
<name>A0A6J6DKJ6_9ZZZZ</name>
<keyword evidence="2" id="KW-0812">Transmembrane</keyword>
<feature type="region of interest" description="Disordered" evidence="1">
    <location>
        <begin position="500"/>
        <end position="524"/>
    </location>
</feature>
<evidence type="ECO:0000256" key="2">
    <source>
        <dbReference type="SAM" id="Phobius"/>
    </source>
</evidence>
<keyword evidence="2" id="KW-0472">Membrane</keyword>
<dbReference type="EMBL" id="CAEZTD010000071">
    <property type="protein sequence ID" value="CAB4564590.1"/>
    <property type="molecule type" value="Genomic_DNA"/>
</dbReference>
<protein>
    <submittedName>
        <fullName evidence="3">Unannotated protein</fullName>
    </submittedName>
</protein>
<feature type="transmembrane region" description="Helical" evidence="2">
    <location>
        <begin position="181"/>
        <end position="204"/>
    </location>
</feature>
<feature type="transmembrane region" description="Helical" evidence="2">
    <location>
        <begin position="82"/>
        <end position="103"/>
    </location>
</feature>
<feature type="transmembrane region" description="Helical" evidence="2">
    <location>
        <begin position="250"/>
        <end position="270"/>
    </location>
</feature>
<sequence>MIWFVAIPLSGLGAWMLTARLTERFVIRAFAALSVGLAPTLLIGLSDGRPGAVLTHIALPWLFLAGFRAARSWSASATTALLFAFVTACSPSLAPALLVVWVGSVLLTGRYVPRFLAIPIPAAILFGPLILTQLSLLNPLALLADPGPTVTSPTTPAWQIVLGFPTPGLGGWLDVSSVAPLGLNIAAGIVVLVAVGVIAVLAIVGLFSPHPIRAQLALLVMLLGLVTAVGVSNIRFAFDGSVPTPAWSGSGLSLAWLALVMAATTGISVLRRFSVYPAMVGMLAVVVLAIPLTASFFIGRSVVVPGNDLVFPAYVSAQAAMNPDIRTIVLTAQPDGGVAASLERGLGPTLASSSTLVSTTSSASPALSVFGDIAGNLVSTSGSDGNNELRAMGVGFILLTSPQAETSGEITVEARDADARASAALFANPALQEVGVTSSGLLWRVPDVDSSVVAGLEPPALTEPLRSIIISTQALVLFLTVLLALPTGALAEARPRREIPGLEEDLEDFAPVDALGGDDDEPQN</sequence>
<feature type="transmembrane region" description="Helical" evidence="2">
    <location>
        <begin position="216"/>
        <end position="238"/>
    </location>
</feature>